<dbReference type="InterPro" id="IPR000515">
    <property type="entry name" value="MetI-like"/>
</dbReference>
<feature type="transmembrane region" description="Helical" evidence="7">
    <location>
        <begin position="224"/>
        <end position="244"/>
    </location>
</feature>
<dbReference type="Proteomes" id="UP000077355">
    <property type="component" value="Unassembled WGS sequence"/>
</dbReference>
<dbReference type="EMBL" id="LVJI01000035">
    <property type="protein sequence ID" value="OAB42618.1"/>
    <property type="molecule type" value="Genomic_DNA"/>
</dbReference>
<gene>
    <name evidence="9" type="ORF">PBAT_20215</name>
</gene>
<accession>A0A162K9P8</accession>
<dbReference type="CDD" id="cd06261">
    <property type="entry name" value="TM_PBP2"/>
    <property type="match status" value="1"/>
</dbReference>
<keyword evidence="6 7" id="KW-0472">Membrane</keyword>
<feature type="transmembrane region" description="Helical" evidence="7">
    <location>
        <begin position="23"/>
        <end position="51"/>
    </location>
</feature>
<keyword evidence="4 7" id="KW-0812">Transmembrane</keyword>
<protein>
    <recommendedName>
        <fullName evidence="8">ABC transmembrane type-1 domain-containing protein</fullName>
    </recommendedName>
</protein>
<keyword evidence="5 7" id="KW-1133">Transmembrane helix</keyword>
<dbReference type="GO" id="GO:0005886">
    <property type="term" value="C:plasma membrane"/>
    <property type="evidence" value="ECO:0007669"/>
    <property type="project" value="UniProtKB-SubCell"/>
</dbReference>
<dbReference type="PANTHER" id="PTHR43227:SF11">
    <property type="entry name" value="BLL4140 PROTEIN"/>
    <property type="match status" value="1"/>
</dbReference>
<feature type="transmembrane region" description="Helical" evidence="7">
    <location>
        <begin position="289"/>
        <end position="306"/>
    </location>
</feature>
<sequence length="316" mass="35978">MNNIRVDNMKTKKKWSKSIKENWPLYVLSLPGLIALLLFSYLPMAGLYIVFERYTYQGGLFGSEFVGLKNFEFFFSNMDNAIRATRNTIVVNFFNIILITVVAVTMAVMMNEIRSKWFKKITQSVMFFPHFISWVVVGTIAITFLDEKKGIVNGTITSLGLDPIAWYSNPWLWWPLLIFFSIWKAAGFNSIIYFAAITGFDPSYYEAATVDGASKWQQVTKITVPLLMPTITILFLLSVGGILAGDITQILGLTNLNPMLLETTDNITTFVYRTAIQNGQFESASAVQLYQSLVGFILVMFSNWVVKRYDEEYALF</sequence>
<dbReference type="PROSITE" id="PS50928">
    <property type="entry name" value="ABC_TM1"/>
    <property type="match status" value="1"/>
</dbReference>
<keyword evidence="2 7" id="KW-0813">Transport</keyword>
<feature type="transmembrane region" description="Helical" evidence="7">
    <location>
        <begin position="125"/>
        <end position="145"/>
    </location>
</feature>
<evidence type="ECO:0000313" key="10">
    <source>
        <dbReference type="Proteomes" id="UP000077355"/>
    </source>
</evidence>
<evidence type="ECO:0000256" key="7">
    <source>
        <dbReference type="RuleBase" id="RU363032"/>
    </source>
</evidence>
<feature type="domain" description="ABC transmembrane type-1" evidence="8">
    <location>
        <begin position="85"/>
        <end position="302"/>
    </location>
</feature>
<evidence type="ECO:0000256" key="3">
    <source>
        <dbReference type="ARBA" id="ARBA00022475"/>
    </source>
</evidence>
<comment type="similarity">
    <text evidence="7">Belongs to the binding-protein-dependent transport system permease family.</text>
</comment>
<dbReference type="GO" id="GO:0055085">
    <property type="term" value="P:transmembrane transport"/>
    <property type="evidence" value="ECO:0007669"/>
    <property type="project" value="InterPro"/>
</dbReference>
<evidence type="ECO:0000256" key="6">
    <source>
        <dbReference type="ARBA" id="ARBA00023136"/>
    </source>
</evidence>
<feature type="transmembrane region" description="Helical" evidence="7">
    <location>
        <begin position="93"/>
        <end position="113"/>
    </location>
</feature>
<dbReference type="SUPFAM" id="SSF161098">
    <property type="entry name" value="MetI-like"/>
    <property type="match status" value="1"/>
</dbReference>
<comment type="caution">
    <text evidence="9">The sequence shown here is derived from an EMBL/GenBank/DDBJ whole genome shotgun (WGS) entry which is preliminary data.</text>
</comment>
<dbReference type="PANTHER" id="PTHR43227">
    <property type="entry name" value="BLL4140 PROTEIN"/>
    <property type="match status" value="1"/>
</dbReference>
<proteinExistence type="inferred from homology"/>
<dbReference type="InterPro" id="IPR050809">
    <property type="entry name" value="UgpAE/MalFG_permease"/>
</dbReference>
<dbReference type="Pfam" id="PF00528">
    <property type="entry name" value="BPD_transp_1"/>
    <property type="match status" value="1"/>
</dbReference>
<comment type="subcellular location">
    <subcellularLocation>
        <location evidence="1 7">Cell membrane</location>
        <topology evidence="1 7">Multi-pass membrane protein</topology>
    </subcellularLocation>
</comment>
<feature type="transmembrane region" description="Helical" evidence="7">
    <location>
        <begin position="171"/>
        <end position="196"/>
    </location>
</feature>
<organism evidence="9 10">
    <name type="scientific">Paenibacillus antarcticus</name>
    <dbReference type="NCBI Taxonomy" id="253703"/>
    <lineage>
        <taxon>Bacteria</taxon>
        <taxon>Bacillati</taxon>
        <taxon>Bacillota</taxon>
        <taxon>Bacilli</taxon>
        <taxon>Bacillales</taxon>
        <taxon>Paenibacillaceae</taxon>
        <taxon>Paenibacillus</taxon>
    </lineage>
</organism>
<dbReference type="OrthoDB" id="2546166at2"/>
<evidence type="ECO:0000313" key="9">
    <source>
        <dbReference type="EMBL" id="OAB42618.1"/>
    </source>
</evidence>
<keyword evidence="3" id="KW-1003">Cell membrane</keyword>
<dbReference type="InterPro" id="IPR035906">
    <property type="entry name" value="MetI-like_sf"/>
</dbReference>
<evidence type="ECO:0000256" key="1">
    <source>
        <dbReference type="ARBA" id="ARBA00004651"/>
    </source>
</evidence>
<dbReference type="AlphaFoldDB" id="A0A162K9P8"/>
<evidence type="ECO:0000256" key="5">
    <source>
        <dbReference type="ARBA" id="ARBA00022989"/>
    </source>
</evidence>
<evidence type="ECO:0000259" key="8">
    <source>
        <dbReference type="PROSITE" id="PS50928"/>
    </source>
</evidence>
<evidence type="ECO:0000256" key="4">
    <source>
        <dbReference type="ARBA" id="ARBA00022692"/>
    </source>
</evidence>
<dbReference type="RefSeq" id="WP_084403275.1">
    <property type="nucleotide sequence ID" value="NZ_CP043611.1"/>
</dbReference>
<name>A0A162K9P8_9BACL</name>
<keyword evidence="10" id="KW-1185">Reference proteome</keyword>
<evidence type="ECO:0000256" key="2">
    <source>
        <dbReference type="ARBA" id="ARBA00022448"/>
    </source>
</evidence>
<reference evidence="9 10" key="1">
    <citation type="submission" date="2016-03" db="EMBL/GenBank/DDBJ databases">
        <title>Draft genome sequence of Paenibacillus antarcticus CECT 5836.</title>
        <authorList>
            <person name="Shin S.-K."/>
            <person name="Yi H."/>
        </authorList>
    </citation>
    <scope>NUCLEOTIDE SEQUENCE [LARGE SCALE GENOMIC DNA]</scope>
    <source>
        <strain evidence="9 10">CECT 5836</strain>
    </source>
</reference>
<dbReference type="Gene3D" id="1.10.3720.10">
    <property type="entry name" value="MetI-like"/>
    <property type="match status" value="1"/>
</dbReference>